<sequence>MKAYSLKPNLNAGENMESDYGGLVQQVVAEVKKTIIIPDESDEDEPIVKKKNSQSARDGRQTHNPDFINEKKEKRQDKNDTFPAIQEDPPIQADHDSRSILDPDFHVLKERFPNNQIWDVQRDGNCWIWAILVQVVKKDGSEFSPKSKNMFELNVNCRVGDC</sequence>
<reference evidence="2 3" key="1">
    <citation type="journal article" date="2022" name="bioRxiv">
        <title>Genomics of Preaxostyla Flagellates Illuminates Evolutionary Transitions and the Path Towards Mitochondrial Loss.</title>
        <authorList>
            <person name="Novak L.V.F."/>
            <person name="Treitli S.C."/>
            <person name="Pyrih J."/>
            <person name="Halakuc P."/>
            <person name="Pipaliya S.V."/>
            <person name="Vacek V."/>
            <person name="Brzon O."/>
            <person name="Soukal P."/>
            <person name="Eme L."/>
            <person name="Dacks J.B."/>
            <person name="Karnkowska A."/>
            <person name="Elias M."/>
            <person name="Hampl V."/>
        </authorList>
    </citation>
    <scope>NUCLEOTIDE SEQUENCE [LARGE SCALE GENOMIC DNA]</scope>
    <source>
        <strain evidence="2">NAU3</strain>
        <tissue evidence="2">Gut</tissue>
    </source>
</reference>
<evidence type="ECO:0000313" key="2">
    <source>
        <dbReference type="EMBL" id="KAK2951946.1"/>
    </source>
</evidence>
<proteinExistence type="predicted"/>
<feature type="compositionally biased region" description="Basic and acidic residues" evidence="1">
    <location>
        <begin position="57"/>
        <end position="80"/>
    </location>
</feature>
<dbReference type="Proteomes" id="UP001281761">
    <property type="component" value="Unassembled WGS sequence"/>
</dbReference>
<dbReference type="EMBL" id="JARBJD010000110">
    <property type="protein sequence ID" value="KAK2951946.1"/>
    <property type="molecule type" value="Genomic_DNA"/>
</dbReference>
<name>A0ABQ9XIT8_9EUKA</name>
<keyword evidence="3" id="KW-1185">Reference proteome</keyword>
<comment type="caution">
    <text evidence="2">The sequence shown here is derived from an EMBL/GenBank/DDBJ whole genome shotgun (WGS) entry which is preliminary data.</text>
</comment>
<gene>
    <name evidence="2" type="ORF">BLNAU_13046</name>
</gene>
<evidence type="ECO:0000313" key="3">
    <source>
        <dbReference type="Proteomes" id="UP001281761"/>
    </source>
</evidence>
<feature type="region of interest" description="Disordered" evidence="1">
    <location>
        <begin position="38"/>
        <end position="98"/>
    </location>
</feature>
<accession>A0ABQ9XIT8</accession>
<protein>
    <submittedName>
        <fullName evidence="2">Uncharacterized protein</fullName>
    </submittedName>
</protein>
<evidence type="ECO:0000256" key="1">
    <source>
        <dbReference type="SAM" id="MobiDB-lite"/>
    </source>
</evidence>
<organism evidence="2 3">
    <name type="scientific">Blattamonas nauphoetae</name>
    <dbReference type="NCBI Taxonomy" id="2049346"/>
    <lineage>
        <taxon>Eukaryota</taxon>
        <taxon>Metamonada</taxon>
        <taxon>Preaxostyla</taxon>
        <taxon>Oxymonadida</taxon>
        <taxon>Blattamonas</taxon>
    </lineage>
</organism>